<dbReference type="InterPro" id="IPR038174">
    <property type="entry name" value="Strep_pil_link_sf"/>
</dbReference>
<evidence type="ECO:0000313" key="2">
    <source>
        <dbReference type="EMBL" id="MBW3092140.1"/>
    </source>
</evidence>
<dbReference type="EMBL" id="JAHBBH010000008">
    <property type="protein sequence ID" value="MBW3092140.1"/>
    <property type="molecule type" value="Genomic_DNA"/>
</dbReference>
<feature type="domain" description="Streptococcal pilin isopeptide linkage" evidence="1">
    <location>
        <begin position="18"/>
        <end position="110"/>
    </location>
</feature>
<dbReference type="RefSeq" id="WP_338023117.1">
    <property type="nucleotide sequence ID" value="NZ_JAHBBH010000008.1"/>
</dbReference>
<organism evidence="2 3">
    <name type="scientific">Bifidobacterium miconis</name>
    <dbReference type="NCBI Taxonomy" id="2834435"/>
    <lineage>
        <taxon>Bacteria</taxon>
        <taxon>Bacillati</taxon>
        <taxon>Actinomycetota</taxon>
        <taxon>Actinomycetes</taxon>
        <taxon>Bifidobacteriales</taxon>
        <taxon>Bifidobacteriaceae</taxon>
        <taxon>Bifidobacterium</taxon>
    </lineage>
</organism>
<evidence type="ECO:0000313" key="3">
    <source>
        <dbReference type="Proteomes" id="UP000700815"/>
    </source>
</evidence>
<reference evidence="2 3" key="1">
    <citation type="submission" date="2021-05" db="EMBL/GenBank/DDBJ databases">
        <title>Phylogenetic classification of ten novel species belonging to the genus Bifidobacterium comprising B. colchicus sp. nov., B. abeli sp. nov., B. bicoloris sp. nov., B. guerezis sp. nov., B. rosaliae sp. nov., B. santillanensis sp. nov., B. argentati sp. nov., B. amazzoni sp. nov., B. pluviali sp. nov., and B. pinnaculum sp. nov.</title>
        <authorList>
            <person name="Lugli G.A."/>
            <person name="Ruiz Garcia L."/>
            <person name="Margolles A."/>
            <person name="Ventura M."/>
        </authorList>
    </citation>
    <scope>NUCLEOTIDE SEQUENCE [LARGE SCALE GENOMIC DNA]</scope>
    <source>
        <strain evidence="2 3">82T10</strain>
    </source>
</reference>
<name>A0ABS6WEG7_9BIFI</name>
<proteinExistence type="predicted"/>
<accession>A0ABS6WEG7</accession>
<dbReference type="Gene3D" id="2.60.40.3050">
    <property type="match status" value="1"/>
</dbReference>
<protein>
    <recommendedName>
        <fullName evidence="1">Streptococcal pilin isopeptide linkage domain-containing protein</fullName>
    </recommendedName>
</protein>
<comment type="caution">
    <text evidence="2">The sequence shown here is derived from an EMBL/GenBank/DDBJ whole genome shotgun (WGS) entry which is preliminary data.</text>
</comment>
<dbReference type="Pfam" id="PF12892">
    <property type="entry name" value="FctA"/>
    <property type="match status" value="1"/>
</dbReference>
<keyword evidence="3" id="KW-1185">Reference proteome</keyword>
<gene>
    <name evidence="2" type="ORF">KIH79_04060</name>
</gene>
<dbReference type="Proteomes" id="UP000700815">
    <property type="component" value="Unassembled WGS sequence"/>
</dbReference>
<sequence length="112" mass="12135">MVVGDAVLGVVHGVGGYDLADGQFSFQLYDGQQTGDGDQTKLLQTKTNDANGDVTFDKLDFDTTGTHTYSIREVVPADAVNDTKDGITYDHTWQYVQVKVTLDKETGALKTS</sequence>
<feature type="non-terminal residue" evidence="2">
    <location>
        <position position="112"/>
    </location>
</feature>
<evidence type="ECO:0000259" key="1">
    <source>
        <dbReference type="Pfam" id="PF12892"/>
    </source>
</evidence>
<dbReference type="NCBIfam" id="TIGR03786">
    <property type="entry name" value="strep_pil_rpt"/>
    <property type="match status" value="1"/>
</dbReference>
<dbReference type="InterPro" id="IPR022464">
    <property type="entry name" value="Strep_pil_isopept_link"/>
</dbReference>